<dbReference type="SUPFAM" id="SSF54001">
    <property type="entry name" value="Cysteine proteinases"/>
    <property type="match status" value="1"/>
</dbReference>
<gene>
    <name evidence="3" type="primary">Aste57867_15525</name>
    <name evidence="2" type="ORF">As57867_015469</name>
    <name evidence="3" type="ORF">ASTE57867_15525</name>
</gene>
<dbReference type="Gene3D" id="3.30.2140.20">
    <property type="match status" value="1"/>
</dbReference>
<dbReference type="GO" id="GO:0016407">
    <property type="term" value="F:acetyltransferase activity"/>
    <property type="evidence" value="ECO:0007669"/>
    <property type="project" value="InterPro"/>
</dbReference>
<organism evidence="3 4">
    <name type="scientific">Aphanomyces stellatus</name>
    <dbReference type="NCBI Taxonomy" id="120398"/>
    <lineage>
        <taxon>Eukaryota</taxon>
        <taxon>Sar</taxon>
        <taxon>Stramenopiles</taxon>
        <taxon>Oomycota</taxon>
        <taxon>Saprolegniomycetes</taxon>
        <taxon>Saprolegniales</taxon>
        <taxon>Verrucalvaceae</taxon>
        <taxon>Aphanomyces</taxon>
    </lineage>
</organism>
<dbReference type="InterPro" id="IPR038765">
    <property type="entry name" value="Papain-like_cys_pep_sf"/>
</dbReference>
<dbReference type="PANTHER" id="PTHR11786">
    <property type="entry name" value="N-HYDROXYARYLAMINE O-ACETYLTRANSFERASE"/>
    <property type="match status" value="1"/>
</dbReference>
<dbReference type="InterPro" id="IPR053710">
    <property type="entry name" value="Arylamine_NAT_domain_sf"/>
</dbReference>
<name>A0A485L3C1_9STRA</name>
<keyword evidence="4" id="KW-1185">Reference proteome</keyword>
<evidence type="ECO:0000313" key="2">
    <source>
        <dbReference type="EMBL" id="KAF0693527.1"/>
    </source>
</evidence>
<dbReference type="EMBL" id="CAADRA010005705">
    <property type="protein sequence ID" value="VFT92327.1"/>
    <property type="molecule type" value="Genomic_DNA"/>
</dbReference>
<dbReference type="OrthoDB" id="10260017at2759"/>
<dbReference type="AlphaFoldDB" id="A0A485L3C1"/>
<dbReference type="PANTHER" id="PTHR11786:SF0">
    <property type="entry name" value="ARYLAMINE N-ACETYLTRANSFERASE 4-RELATED"/>
    <property type="match status" value="1"/>
</dbReference>
<reference evidence="2" key="2">
    <citation type="submission" date="2019-06" db="EMBL/GenBank/DDBJ databases">
        <title>Genomics analysis of Aphanomyces spp. identifies a new class of oomycete effector associated with host adaptation.</title>
        <authorList>
            <person name="Gaulin E."/>
        </authorList>
    </citation>
    <scope>NUCLEOTIDE SEQUENCE</scope>
    <source>
        <strain evidence="2">CBS 578.67</strain>
    </source>
</reference>
<dbReference type="InterPro" id="IPR001447">
    <property type="entry name" value="Arylamine_N-AcTrfase"/>
</dbReference>
<evidence type="ECO:0000313" key="4">
    <source>
        <dbReference type="Proteomes" id="UP000332933"/>
    </source>
</evidence>
<proteinExistence type="inferred from homology"/>
<dbReference type="Pfam" id="PF00797">
    <property type="entry name" value="Acetyltransf_2"/>
    <property type="match status" value="1"/>
</dbReference>
<reference evidence="3 4" key="1">
    <citation type="submission" date="2019-03" db="EMBL/GenBank/DDBJ databases">
        <authorList>
            <person name="Gaulin E."/>
            <person name="Dumas B."/>
        </authorList>
    </citation>
    <scope>NUCLEOTIDE SEQUENCE [LARGE SCALE GENOMIC DNA]</scope>
    <source>
        <strain evidence="3">CBS 568.67</strain>
    </source>
</reference>
<comment type="similarity">
    <text evidence="1">Belongs to the arylamine N-acetyltransferase family.</text>
</comment>
<protein>
    <submittedName>
        <fullName evidence="3">Aste57867_15525 protein</fullName>
    </submittedName>
</protein>
<sequence length="327" mass="35695">MAAIPPSFDLAAYLARIGLPPLEIESLSPADSLAFLHRVVTHHRTAIPFENLAVCGTFPIDPAHVGHAADRISVDVGHIFQKLVVDRRGGYCFEQNTLLAVALRACGYDVNTLMSRVAIPVPGASLDEAPRIQLTGLSHLILLVRLRGSLSTTPLYLCDVGFGGRGQPPCPLLLDETPIVAAQGGEVYQLRHVTIQRTVTSTSPLGEFYVVDKADKADDNPIMWGVYYQTQKDGEFHPGYVFSTAHSVVQAEVSSANWNTSTNPSSFFTQIPVVVKRTDAGLFTLHDTTFKHIEHGQVVESRIIDSHDKLIAVLRDTFGLHAPKLDQ</sequence>
<evidence type="ECO:0000313" key="3">
    <source>
        <dbReference type="EMBL" id="VFT92327.1"/>
    </source>
</evidence>
<accession>A0A485L3C1</accession>
<evidence type="ECO:0000256" key="1">
    <source>
        <dbReference type="ARBA" id="ARBA00006547"/>
    </source>
</evidence>
<dbReference type="Proteomes" id="UP000332933">
    <property type="component" value="Unassembled WGS sequence"/>
</dbReference>
<dbReference type="EMBL" id="VJMH01005684">
    <property type="protein sequence ID" value="KAF0693527.1"/>
    <property type="molecule type" value="Genomic_DNA"/>
</dbReference>